<reference evidence="2 3" key="1">
    <citation type="submission" date="2018-10" db="EMBL/GenBank/DDBJ databases">
        <title>Genomic Encyclopedia of Archaeal and Bacterial Type Strains, Phase II (KMG-II): from individual species to whole genera.</title>
        <authorList>
            <person name="Goeker M."/>
        </authorList>
    </citation>
    <scope>NUCLEOTIDE SEQUENCE [LARGE SCALE GENOMIC DNA]</scope>
    <source>
        <strain evidence="2 3">DSM 235</strain>
    </source>
</reference>
<proteinExistence type="predicted"/>
<comment type="caution">
    <text evidence="2">The sequence shown here is derived from an EMBL/GenBank/DDBJ whole genome shotgun (WGS) entry which is preliminary data.</text>
</comment>
<evidence type="ECO:0000313" key="2">
    <source>
        <dbReference type="EMBL" id="RKT45642.1"/>
    </source>
</evidence>
<accession>A0A495V8A6</accession>
<evidence type="ECO:0000256" key="1">
    <source>
        <dbReference type="SAM" id="Phobius"/>
    </source>
</evidence>
<evidence type="ECO:0000313" key="3">
    <source>
        <dbReference type="Proteomes" id="UP000274556"/>
    </source>
</evidence>
<keyword evidence="1" id="KW-0472">Membrane</keyword>
<keyword evidence="3" id="KW-1185">Reference proteome</keyword>
<dbReference type="Proteomes" id="UP000274556">
    <property type="component" value="Unassembled WGS sequence"/>
</dbReference>
<feature type="transmembrane region" description="Helical" evidence="1">
    <location>
        <begin position="109"/>
        <end position="130"/>
    </location>
</feature>
<dbReference type="EMBL" id="RBXL01000001">
    <property type="protein sequence ID" value="RKT45642.1"/>
    <property type="molecule type" value="Genomic_DNA"/>
</dbReference>
<dbReference type="OrthoDB" id="9832194at2"/>
<feature type="transmembrane region" description="Helical" evidence="1">
    <location>
        <begin position="79"/>
        <end position="97"/>
    </location>
</feature>
<keyword evidence="1" id="KW-1133">Transmembrane helix</keyword>
<dbReference type="AlphaFoldDB" id="A0A495V8A6"/>
<gene>
    <name evidence="2" type="ORF">BDD21_3111</name>
</gene>
<keyword evidence="1" id="KW-0812">Transmembrane</keyword>
<organism evidence="2 3">
    <name type="scientific">Thiocapsa rosea</name>
    <dbReference type="NCBI Taxonomy" id="69360"/>
    <lineage>
        <taxon>Bacteria</taxon>
        <taxon>Pseudomonadati</taxon>
        <taxon>Pseudomonadota</taxon>
        <taxon>Gammaproteobacteria</taxon>
        <taxon>Chromatiales</taxon>
        <taxon>Chromatiaceae</taxon>
        <taxon>Thiocapsa</taxon>
    </lineage>
</organism>
<sequence>MVDKSDEIRSTIRGIMGDSVPKPRPSEVAMPAVSIDFGGINLKNDNAFEPAHPDHRIDFPAMAAAPSAVQRCHRQQRSLLRVLGTLLMFAAIAPLYLVEFLSDMPDNIILTIGFVMLVLSLISFTIATMLESS</sequence>
<name>A0A495V8A6_9GAMM</name>
<protein>
    <submittedName>
        <fullName evidence="2">Uncharacterized protein</fullName>
    </submittedName>
</protein>
<dbReference type="RefSeq" id="WP_147431101.1">
    <property type="nucleotide sequence ID" value="NZ_RBXL01000001.1"/>
</dbReference>